<evidence type="ECO:0000313" key="2">
    <source>
        <dbReference type="EMBL" id="WFR96440.1"/>
    </source>
</evidence>
<dbReference type="EMBL" id="CP117255">
    <property type="protein sequence ID" value="WFR96440.1"/>
    <property type="molecule type" value="Genomic_DNA"/>
</dbReference>
<gene>
    <name evidence="2" type="ORF">PR017_04715</name>
</gene>
<reference evidence="3" key="2">
    <citation type="journal article" date="2023" name="MicrobiologyOpen">
        <title>Genomics of the tumorigenes clade of the family Rhizobiaceae and description of Rhizobium rhododendri sp. nov.</title>
        <authorList>
            <person name="Kuzmanovic N."/>
            <person name="diCenzo G.C."/>
            <person name="Bunk B."/>
            <person name="Sproeer C."/>
            <person name="Fruehling A."/>
            <person name="Neumann-Schaal M."/>
            <person name="Overmann J."/>
            <person name="Smalla K."/>
        </authorList>
    </citation>
    <scope>NUCLEOTIDE SEQUENCE [LARGE SCALE GENOMIC DNA]</scope>
    <source>
        <strain evidence="3">1078</strain>
    </source>
</reference>
<dbReference type="KEGG" id="rtu:PR017_04715"/>
<feature type="chain" id="PRO_5042082217" description="BA14K family protein" evidence="1">
    <location>
        <begin position="25"/>
        <end position="71"/>
    </location>
</feature>
<dbReference type="RefSeq" id="WP_111220531.1">
    <property type="nucleotide sequence ID" value="NZ_CP117255.1"/>
</dbReference>
<protein>
    <recommendedName>
        <fullName evidence="4">BA14K family protein</fullName>
    </recommendedName>
</protein>
<dbReference type="AlphaFoldDB" id="A0AAF1K654"/>
<dbReference type="Proteomes" id="UP000249499">
    <property type="component" value="Chromosome"/>
</dbReference>
<proteinExistence type="predicted"/>
<name>A0AAF1K654_9HYPH</name>
<evidence type="ECO:0008006" key="4">
    <source>
        <dbReference type="Google" id="ProtNLM"/>
    </source>
</evidence>
<organism evidence="2 3">
    <name type="scientific">Rhizobium tumorigenes</name>
    <dbReference type="NCBI Taxonomy" id="2041385"/>
    <lineage>
        <taxon>Bacteria</taxon>
        <taxon>Pseudomonadati</taxon>
        <taxon>Pseudomonadota</taxon>
        <taxon>Alphaproteobacteria</taxon>
        <taxon>Hyphomicrobiales</taxon>
        <taxon>Rhizobiaceae</taxon>
        <taxon>Rhizobium/Agrobacterium group</taxon>
        <taxon>Rhizobium</taxon>
    </lineage>
</organism>
<keyword evidence="3" id="KW-1185">Reference proteome</keyword>
<keyword evidence="1" id="KW-0732">Signal</keyword>
<evidence type="ECO:0000256" key="1">
    <source>
        <dbReference type="SAM" id="SignalP"/>
    </source>
</evidence>
<accession>A0AAF1K654</accession>
<feature type="signal peptide" evidence="1">
    <location>
        <begin position="1"/>
        <end position="24"/>
    </location>
</feature>
<evidence type="ECO:0000313" key="3">
    <source>
        <dbReference type="Proteomes" id="UP000249499"/>
    </source>
</evidence>
<sequence length="71" mass="8222">MRNLIMAAAIAVTSIVSFAPASYADTVTVTTSERPMHRGWHQPPRRHCYVKTTKVRHHGHWVVRKTRVCRR</sequence>
<reference evidence="2 3" key="1">
    <citation type="journal article" date="2018" name="Sci. Rep.">
        <title>Rhizobium tumorigenes sp. nov., a novel plant tumorigenic bacterium isolated from cane gall tumors on thornless blackberry.</title>
        <authorList>
            <person name="Kuzmanovi N."/>
            <person name="Smalla K."/>
            <person name="Gronow S."/>
            <person name="PuBawska J."/>
        </authorList>
    </citation>
    <scope>NUCLEOTIDE SEQUENCE [LARGE SCALE GENOMIC DNA]</scope>
    <source>
        <strain evidence="2 3">1078</strain>
    </source>
</reference>